<keyword evidence="7" id="KW-0902">Two-component regulatory system</keyword>
<dbReference type="EC" id="2.7.13.3" evidence="3"/>
<keyword evidence="5" id="KW-0808">Transferase</keyword>
<evidence type="ECO:0000313" key="12">
    <source>
        <dbReference type="Proteomes" id="UP000199005"/>
    </source>
</evidence>
<name>A0A1H6X107_9GAMM</name>
<dbReference type="Pfam" id="PF02518">
    <property type="entry name" value="HATPase_c"/>
    <property type="match status" value="1"/>
</dbReference>
<dbReference type="SUPFAM" id="SSF47384">
    <property type="entry name" value="Homodimeric domain of signal transducing histidine kinase"/>
    <property type="match status" value="1"/>
</dbReference>
<dbReference type="PANTHER" id="PTHR45453:SF1">
    <property type="entry name" value="PHOSPHATE REGULON SENSOR PROTEIN PHOR"/>
    <property type="match status" value="1"/>
</dbReference>
<dbReference type="CDD" id="cd00082">
    <property type="entry name" value="HisKA"/>
    <property type="match status" value="1"/>
</dbReference>
<dbReference type="FunFam" id="1.10.287.130:FF:000001">
    <property type="entry name" value="Two-component sensor histidine kinase"/>
    <property type="match status" value="1"/>
</dbReference>
<feature type="domain" description="HAMP" evidence="10">
    <location>
        <begin position="192"/>
        <end position="221"/>
    </location>
</feature>
<dbReference type="InterPro" id="IPR050351">
    <property type="entry name" value="BphY/WalK/GraS-like"/>
</dbReference>
<evidence type="ECO:0000256" key="3">
    <source>
        <dbReference type="ARBA" id="ARBA00012438"/>
    </source>
</evidence>
<dbReference type="GO" id="GO:0005886">
    <property type="term" value="C:plasma membrane"/>
    <property type="evidence" value="ECO:0007669"/>
    <property type="project" value="TreeGrafter"/>
</dbReference>
<dbReference type="PANTHER" id="PTHR45453">
    <property type="entry name" value="PHOSPHATE REGULON SENSOR PROTEIN PHOR"/>
    <property type="match status" value="1"/>
</dbReference>
<dbReference type="InterPro" id="IPR003661">
    <property type="entry name" value="HisK_dim/P_dom"/>
</dbReference>
<dbReference type="CDD" id="cd06225">
    <property type="entry name" value="HAMP"/>
    <property type="match status" value="1"/>
</dbReference>
<dbReference type="Proteomes" id="UP000199005">
    <property type="component" value="Unassembled WGS sequence"/>
</dbReference>
<dbReference type="STRING" id="170623.SAMN04244579_03533"/>
<dbReference type="SMART" id="SM00388">
    <property type="entry name" value="HisKA"/>
    <property type="match status" value="1"/>
</dbReference>
<dbReference type="InterPro" id="IPR005467">
    <property type="entry name" value="His_kinase_dom"/>
</dbReference>
<evidence type="ECO:0000256" key="1">
    <source>
        <dbReference type="ARBA" id="ARBA00000085"/>
    </source>
</evidence>
<keyword evidence="4" id="KW-0597">Phosphoprotein</keyword>
<dbReference type="PROSITE" id="PS50109">
    <property type="entry name" value="HIS_KIN"/>
    <property type="match status" value="1"/>
</dbReference>
<keyword evidence="8" id="KW-0812">Transmembrane</keyword>
<dbReference type="RefSeq" id="WP_090901679.1">
    <property type="nucleotide sequence ID" value="NZ_FNYO01000053.1"/>
</dbReference>
<feature type="transmembrane region" description="Helical" evidence="8">
    <location>
        <begin position="164"/>
        <end position="184"/>
    </location>
</feature>
<evidence type="ECO:0000256" key="5">
    <source>
        <dbReference type="ARBA" id="ARBA00022679"/>
    </source>
</evidence>
<reference evidence="11 12" key="1">
    <citation type="submission" date="2016-10" db="EMBL/GenBank/DDBJ databases">
        <authorList>
            <person name="de Groot N.N."/>
        </authorList>
    </citation>
    <scope>NUCLEOTIDE SEQUENCE [LARGE SCALE GENOMIC DNA]</scope>
    <source>
        <strain evidence="11 12">DSM 1041</strain>
    </source>
</reference>
<accession>A0A1H6X107</accession>
<dbReference type="PROSITE" id="PS50885">
    <property type="entry name" value="HAMP"/>
    <property type="match status" value="1"/>
</dbReference>
<evidence type="ECO:0000259" key="9">
    <source>
        <dbReference type="PROSITE" id="PS50109"/>
    </source>
</evidence>
<sequence>MKTSISTRLFLAVLSTALFVALAMGVADSWSFARGFLGYLNELAVARMESVEPRFVEHYRQQGDWVSVRGNPETWFELTRPDDDSEWPPEARPMPVSDLTGAVFRISLLDERGRLVMGFAEVGADAVRQPLQLDGRTVGWLAITPSQSVTEVGGQRLLRNQLQASLSIGALAVLLAALIAWWVARRLLAPVRRVAVDSRDEVGQLARDFNRLAHILERNEQMRRAFMADVSHELRTPLSVLRGELEALEDGVRRLDGESLHSLQTEVAMLGQLVNDLYELSLADSGALTYRKSALDVAEQLRIAVAMFRERLAERRIDLELQLPERPLPVFADAGRLQQLFGNLLENSLRYTHAGGRLRIVAQEAAEAVSIDFLDSAPGVDERHLPRLFERFYRGEASRSRTSGGAGLGLAICLSIVEAHGGSLSARPSPLGGLWLNIALPRGAH</sequence>
<comment type="subcellular location">
    <subcellularLocation>
        <location evidence="2">Membrane</location>
    </subcellularLocation>
</comment>
<dbReference type="SMART" id="SM00387">
    <property type="entry name" value="HATPase_c"/>
    <property type="match status" value="1"/>
</dbReference>
<gene>
    <name evidence="11" type="ORF">SAMN04244579_03533</name>
</gene>
<dbReference type="SUPFAM" id="SSF55874">
    <property type="entry name" value="ATPase domain of HSP90 chaperone/DNA topoisomerase II/histidine kinase"/>
    <property type="match status" value="1"/>
</dbReference>
<protein>
    <recommendedName>
        <fullName evidence="3">histidine kinase</fullName>
        <ecNumber evidence="3">2.7.13.3</ecNumber>
    </recommendedName>
</protein>
<evidence type="ECO:0000256" key="4">
    <source>
        <dbReference type="ARBA" id="ARBA00022553"/>
    </source>
</evidence>
<keyword evidence="6 11" id="KW-0418">Kinase</keyword>
<dbReference type="PRINTS" id="PR00344">
    <property type="entry name" value="BCTRLSENSOR"/>
</dbReference>
<dbReference type="InterPro" id="IPR036097">
    <property type="entry name" value="HisK_dim/P_sf"/>
</dbReference>
<dbReference type="InterPro" id="IPR004358">
    <property type="entry name" value="Sig_transdc_His_kin-like_C"/>
</dbReference>
<evidence type="ECO:0000256" key="7">
    <source>
        <dbReference type="ARBA" id="ARBA00023012"/>
    </source>
</evidence>
<dbReference type="AlphaFoldDB" id="A0A1H6X107"/>
<keyword evidence="8" id="KW-1133">Transmembrane helix</keyword>
<proteinExistence type="predicted"/>
<organism evidence="11 12">
    <name type="scientific">Azotobacter beijerinckii</name>
    <dbReference type="NCBI Taxonomy" id="170623"/>
    <lineage>
        <taxon>Bacteria</taxon>
        <taxon>Pseudomonadati</taxon>
        <taxon>Pseudomonadota</taxon>
        <taxon>Gammaproteobacteria</taxon>
        <taxon>Pseudomonadales</taxon>
        <taxon>Pseudomonadaceae</taxon>
        <taxon>Azotobacter</taxon>
    </lineage>
</organism>
<dbReference type="Gene3D" id="3.30.565.10">
    <property type="entry name" value="Histidine kinase-like ATPase, C-terminal domain"/>
    <property type="match status" value="1"/>
</dbReference>
<dbReference type="GO" id="GO:0016036">
    <property type="term" value="P:cellular response to phosphate starvation"/>
    <property type="evidence" value="ECO:0007669"/>
    <property type="project" value="TreeGrafter"/>
</dbReference>
<evidence type="ECO:0000256" key="6">
    <source>
        <dbReference type="ARBA" id="ARBA00022777"/>
    </source>
</evidence>
<dbReference type="EMBL" id="FNYO01000053">
    <property type="protein sequence ID" value="SEJ21816.1"/>
    <property type="molecule type" value="Genomic_DNA"/>
</dbReference>
<comment type="catalytic activity">
    <reaction evidence="1">
        <text>ATP + protein L-histidine = ADP + protein N-phospho-L-histidine.</text>
        <dbReference type="EC" id="2.7.13.3"/>
    </reaction>
</comment>
<dbReference type="InterPro" id="IPR003594">
    <property type="entry name" value="HATPase_dom"/>
</dbReference>
<dbReference type="InterPro" id="IPR003660">
    <property type="entry name" value="HAMP_dom"/>
</dbReference>
<dbReference type="GO" id="GO:0004721">
    <property type="term" value="F:phosphoprotein phosphatase activity"/>
    <property type="evidence" value="ECO:0007669"/>
    <property type="project" value="TreeGrafter"/>
</dbReference>
<keyword evidence="8" id="KW-0472">Membrane</keyword>
<dbReference type="Pfam" id="PF00512">
    <property type="entry name" value="HisKA"/>
    <property type="match status" value="1"/>
</dbReference>
<dbReference type="Gene3D" id="1.10.287.130">
    <property type="match status" value="1"/>
</dbReference>
<evidence type="ECO:0000259" key="10">
    <source>
        <dbReference type="PROSITE" id="PS50885"/>
    </source>
</evidence>
<feature type="domain" description="Histidine kinase" evidence="9">
    <location>
        <begin position="229"/>
        <end position="444"/>
    </location>
</feature>
<evidence type="ECO:0000256" key="2">
    <source>
        <dbReference type="ARBA" id="ARBA00004370"/>
    </source>
</evidence>
<dbReference type="InterPro" id="IPR036890">
    <property type="entry name" value="HATPase_C_sf"/>
</dbReference>
<evidence type="ECO:0000256" key="8">
    <source>
        <dbReference type="SAM" id="Phobius"/>
    </source>
</evidence>
<evidence type="ECO:0000313" key="11">
    <source>
        <dbReference type="EMBL" id="SEJ21816.1"/>
    </source>
</evidence>
<dbReference type="Pfam" id="PF00672">
    <property type="entry name" value="HAMP"/>
    <property type="match status" value="1"/>
</dbReference>
<dbReference type="GO" id="GO:0000155">
    <property type="term" value="F:phosphorelay sensor kinase activity"/>
    <property type="evidence" value="ECO:0007669"/>
    <property type="project" value="InterPro"/>
</dbReference>